<keyword evidence="7" id="KW-0472">Membrane</keyword>
<keyword evidence="6" id="KW-0811">Translocation</keyword>
<sequence>MFVLLLAALFILGPERLPAAAKWLGLTMRRLREFATTTREQLEAELGPEADELREPLQDLAAFRAAEPQRMVTRYLVEILDSTPVPENRPTGRNSTPVNAGRRGGPLRPGESPPVDPDAT</sequence>
<keyword evidence="4" id="KW-0653">Protein transport</keyword>
<organism evidence="9 10">
    <name type="scientific">Kibdelosporangium banguiense</name>
    <dbReference type="NCBI Taxonomy" id="1365924"/>
    <lineage>
        <taxon>Bacteria</taxon>
        <taxon>Bacillati</taxon>
        <taxon>Actinomycetota</taxon>
        <taxon>Actinomycetes</taxon>
        <taxon>Pseudonocardiales</taxon>
        <taxon>Pseudonocardiaceae</taxon>
        <taxon>Kibdelosporangium</taxon>
    </lineage>
</organism>
<dbReference type="Proteomes" id="UP001519332">
    <property type="component" value="Unassembled WGS sequence"/>
</dbReference>
<keyword evidence="2" id="KW-0813">Transport</keyword>
<dbReference type="Gene3D" id="1.20.5.3310">
    <property type="match status" value="1"/>
</dbReference>
<accession>A0ABS4TXF3</accession>
<keyword evidence="10" id="KW-1185">Reference proteome</keyword>
<keyword evidence="5" id="KW-1133">Transmembrane helix</keyword>
<evidence type="ECO:0000256" key="7">
    <source>
        <dbReference type="ARBA" id="ARBA00023136"/>
    </source>
</evidence>
<feature type="region of interest" description="Disordered" evidence="8">
    <location>
        <begin position="81"/>
        <end position="120"/>
    </location>
</feature>
<keyword evidence="3" id="KW-0812">Transmembrane</keyword>
<evidence type="ECO:0000256" key="2">
    <source>
        <dbReference type="ARBA" id="ARBA00022448"/>
    </source>
</evidence>
<comment type="caution">
    <text evidence="9">The sequence shown here is derived from an EMBL/GenBank/DDBJ whole genome shotgun (WGS) entry which is preliminary data.</text>
</comment>
<evidence type="ECO:0000256" key="8">
    <source>
        <dbReference type="SAM" id="MobiDB-lite"/>
    </source>
</evidence>
<evidence type="ECO:0000313" key="10">
    <source>
        <dbReference type="Proteomes" id="UP001519332"/>
    </source>
</evidence>
<dbReference type="EMBL" id="JAGINW010000001">
    <property type="protein sequence ID" value="MBP2328688.1"/>
    <property type="molecule type" value="Genomic_DNA"/>
</dbReference>
<dbReference type="Pfam" id="PF02416">
    <property type="entry name" value="TatA_B_E"/>
    <property type="match status" value="1"/>
</dbReference>
<evidence type="ECO:0000256" key="5">
    <source>
        <dbReference type="ARBA" id="ARBA00022989"/>
    </source>
</evidence>
<gene>
    <name evidence="9" type="ORF">JOF56_009073</name>
</gene>
<evidence type="ECO:0000256" key="6">
    <source>
        <dbReference type="ARBA" id="ARBA00023010"/>
    </source>
</evidence>
<evidence type="ECO:0000313" key="9">
    <source>
        <dbReference type="EMBL" id="MBP2328688.1"/>
    </source>
</evidence>
<protein>
    <submittedName>
        <fullName evidence="9">Sec-independent protein translocase protein TatB</fullName>
    </submittedName>
</protein>
<reference evidence="9 10" key="1">
    <citation type="submission" date="2021-03" db="EMBL/GenBank/DDBJ databases">
        <title>Sequencing the genomes of 1000 actinobacteria strains.</title>
        <authorList>
            <person name="Klenk H.-P."/>
        </authorList>
    </citation>
    <scope>NUCLEOTIDE SEQUENCE [LARGE SCALE GENOMIC DNA]</scope>
    <source>
        <strain evidence="9 10">DSM 46670</strain>
    </source>
</reference>
<comment type="subcellular location">
    <subcellularLocation>
        <location evidence="1">Membrane</location>
        <topology evidence="1">Single-pass membrane protein</topology>
    </subcellularLocation>
</comment>
<evidence type="ECO:0000256" key="4">
    <source>
        <dbReference type="ARBA" id="ARBA00022927"/>
    </source>
</evidence>
<dbReference type="InterPro" id="IPR003369">
    <property type="entry name" value="TatA/B/E"/>
</dbReference>
<evidence type="ECO:0000256" key="1">
    <source>
        <dbReference type="ARBA" id="ARBA00004167"/>
    </source>
</evidence>
<evidence type="ECO:0000256" key="3">
    <source>
        <dbReference type="ARBA" id="ARBA00022692"/>
    </source>
</evidence>
<feature type="compositionally biased region" description="Pro residues" evidence="8">
    <location>
        <begin position="111"/>
        <end position="120"/>
    </location>
</feature>
<name>A0ABS4TXF3_9PSEU</name>
<proteinExistence type="predicted"/>